<dbReference type="Gene3D" id="1.10.730.10">
    <property type="entry name" value="Isoleucyl-tRNA Synthetase, Domain 1"/>
    <property type="match status" value="1"/>
</dbReference>
<name>A0A2P6R3U8_ROSCH</name>
<dbReference type="GO" id="GO:0005524">
    <property type="term" value="F:ATP binding"/>
    <property type="evidence" value="ECO:0007669"/>
    <property type="project" value="UniProtKB-KW"/>
</dbReference>
<evidence type="ECO:0000256" key="4">
    <source>
        <dbReference type="ARBA" id="ARBA00022840"/>
    </source>
</evidence>
<dbReference type="Gene3D" id="3.40.30.10">
    <property type="entry name" value="Glutaredoxin"/>
    <property type="match status" value="1"/>
</dbReference>
<dbReference type="InterPro" id="IPR009080">
    <property type="entry name" value="tRNAsynth_Ia_anticodon-bd"/>
</dbReference>
<dbReference type="Gramene" id="PRQ41088">
    <property type="protein sequence ID" value="PRQ41088"/>
    <property type="gene ID" value="RchiOBHm_Chr4g0443171"/>
</dbReference>
<dbReference type="InterPro" id="IPR036249">
    <property type="entry name" value="Thioredoxin-like_sf"/>
</dbReference>
<dbReference type="AlphaFoldDB" id="A0A2P6R3U8"/>
<dbReference type="Pfam" id="PF08264">
    <property type="entry name" value="Anticodon_1"/>
    <property type="match status" value="1"/>
</dbReference>
<dbReference type="InterPro" id="IPR013155">
    <property type="entry name" value="M/V/L/I-tRNA-synth_anticd-bd"/>
</dbReference>
<evidence type="ECO:0000256" key="6">
    <source>
        <dbReference type="ARBA" id="ARBA00023146"/>
    </source>
</evidence>
<reference evidence="9 10" key="1">
    <citation type="journal article" date="2018" name="Nat. Genet.">
        <title>The Rosa genome provides new insights in the design of modern roses.</title>
        <authorList>
            <person name="Bendahmane M."/>
        </authorList>
    </citation>
    <scope>NUCLEOTIDE SEQUENCE [LARGE SCALE GENOMIC DNA]</scope>
    <source>
        <strain evidence="10">cv. Old Blush</strain>
    </source>
</reference>
<evidence type="ECO:0000256" key="3">
    <source>
        <dbReference type="ARBA" id="ARBA00022741"/>
    </source>
</evidence>
<evidence type="ECO:0000256" key="2">
    <source>
        <dbReference type="ARBA" id="ARBA00022598"/>
    </source>
</evidence>
<evidence type="ECO:0000313" key="10">
    <source>
        <dbReference type="Proteomes" id="UP000238479"/>
    </source>
</evidence>
<proteinExistence type="inferred from homology"/>
<dbReference type="Pfam" id="PF13899">
    <property type="entry name" value="Thioredoxin_7"/>
    <property type="match status" value="1"/>
</dbReference>
<dbReference type="SUPFAM" id="SSF52833">
    <property type="entry name" value="Thioredoxin-like"/>
    <property type="match status" value="1"/>
</dbReference>
<feature type="compositionally biased region" description="Basic and acidic residues" evidence="7">
    <location>
        <begin position="442"/>
        <end position="482"/>
    </location>
</feature>
<evidence type="ECO:0000256" key="5">
    <source>
        <dbReference type="ARBA" id="ARBA00022917"/>
    </source>
</evidence>
<keyword evidence="4" id="KW-0067">ATP-binding</keyword>
<evidence type="ECO:0000256" key="1">
    <source>
        <dbReference type="ARBA" id="ARBA00005594"/>
    </source>
</evidence>
<feature type="region of interest" description="Disordered" evidence="7">
    <location>
        <begin position="438"/>
        <end position="482"/>
    </location>
</feature>
<dbReference type="Proteomes" id="UP000238479">
    <property type="component" value="Chromosome 4"/>
</dbReference>
<dbReference type="GO" id="GO:0004823">
    <property type="term" value="F:leucine-tRNA ligase activity"/>
    <property type="evidence" value="ECO:0007669"/>
    <property type="project" value="UniProtKB-EC"/>
</dbReference>
<accession>A0A2P6R3U8</accession>
<gene>
    <name evidence="9" type="ORF">RchiOBHm_Chr4g0443171</name>
</gene>
<comment type="caution">
    <text evidence="9">The sequence shown here is derived from an EMBL/GenBank/DDBJ whole genome shotgun (WGS) entry which is preliminary data.</text>
</comment>
<dbReference type="PANTHER" id="PTHR45794">
    <property type="entry name" value="LEUCYL-TRNA SYNTHETASE"/>
    <property type="match status" value="1"/>
</dbReference>
<dbReference type="InterPro" id="IPR006577">
    <property type="entry name" value="UAS"/>
</dbReference>
<dbReference type="EC" id="6.1.1.4" evidence="9"/>
<keyword evidence="2 9" id="KW-0436">Ligase</keyword>
<dbReference type="GO" id="GO:0006429">
    <property type="term" value="P:leucyl-tRNA aminoacylation"/>
    <property type="evidence" value="ECO:0007669"/>
    <property type="project" value="InterPro"/>
</dbReference>
<evidence type="ECO:0000259" key="8">
    <source>
        <dbReference type="SMART" id="SM00594"/>
    </source>
</evidence>
<dbReference type="CDD" id="cd02958">
    <property type="entry name" value="UAS"/>
    <property type="match status" value="1"/>
</dbReference>
<keyword evidence="5" id="KW-0648">Protein biosynthesis</keyword>
<keyword evidence="10" id="KW-1185">Reference proteome</keyword>
<dbReference type="PANTHER" id="PTHR45794:SF1">
    <property type="entry name" value="LEUCINE--TRNA LIGASE, CYTOPLASMIC"/>
    <property type="match status" value="1"/>
</dbReference>
<evidence type="ECO:0000313" key="9">
    <source>
        <dbReference type="EMBL" id="PRQ41088.1"/>
    </source>
</evidence>
<dbReference type="InterPro" id="IPR004493">
    <property type="entry name" value="Leu-tRNA-synth_Ia_arc/euk"/>
</dbReference>
<organism evidence="9 10">
    <name type="scientific">Rosa chinensis</name>
    <name type="common">China rose</name>
    <dbReference type="NCBI Taxonomy" id="74649"/>
    <lineage>
        <taxon>Eukaryota</taxon>
        <taxon>Viridiplantae</taxon>
        <taxon>Streptophyta</taxon>
        <taxon>Embryophyta</taxon>
        <taxon>Tracheophyta</taxon>
        <taxon>Spermatophyta</taxon>
        <taxon>Magnoliopsida</taxon>
        <taxon>eudicotyledons</taxon>
        <taxon>Gunneridae</taxon>
        <taxon>Pentapetalae</taxon>
        <taxon>rosids</taxon>
        <taxon>fabids</taxon>
        <taxon>Rosales</taxon>
        <taxon>Rosaceae</taxon>
        <taxon>Rosoideae</taxon>
        <taxon>Rosoideae incertae sedis</taxon>
        <taxon>Rosa</taxon>
    </lineage>
</organism>
<dbReference type="STRING" id="74649.A0A2P6R3U8"/>
<protein>
    <submittedName>
        <fullName evidence="9">Putative leucine--tRNA ligase</fullName>
        <ecNumber evidence="9">6.1.1.4</ecNumber>
    </submittedName>
</protein>
<comment type="similarity">
    <text evidence="1">Belongs to the class-I aminoacyl-tRNA synthetase family.</text>
</comment>
<dbReference type="EMBL" id="PDCK01000042">
    <property type="protein sequence ID" value="PRQ41088.1"/>
    <property type="molecule type" value="Genomic_DNA"/>
</dbReference>
<feature type="domain" description="UAS" evidence="8">
    <location>
        <begin position="483"/>
        <end position="602"/>
    </location>
</feature>
<keyword evidence="3" id="KW-0547">Nucleotide-binding</keyword>
<keyword evidence="6" id="KW-0030">Aminoacyl-tRNA synthetase</keyword>
<dbReference type="SUPFAM" id="SSF47323">
    <property type="entry name" value="Anticodon-binding domain of a subclass of class I aminoacyl-tRNA synthetases"/>
    <property type="match status" value="1"/>
</dbReference>
<sequence length="604" mass="68609">MAAEGETSSSTLRDREFLLEIEAKVREWWENKKVFSAECEKPGYKFFGKFPFDSFMGNPFSLSKLDQSAYLPAFPVDVMRFALAYVCDGTVDEAKINFLHSIADSVFDTATTAILKFTEEISWHEEFLAADFDSCLRCGPPSTFADKVFANEINIALNRTKQQYEADQFRESLDSIFELQYARNWYKSSCGGTNAMNRDLVWRFMDVQTCLITPICPHYAEYVWRDLLYKIDFVVNADWPVADAPDDSTLQSANKYLKDLIDSMKKQTEMERNKKGTAPATSSLIEESQNLEALIYVNEACDTLTFATEGLHTDYGQNEDELKQNEGVKFGAQALDLKLPFREIRVLLQNLDFIKREVGLDKVQVLSATNPEDLAKAGSPVKIIEAESSSPGNPAILFLTCPKSDCGSFGTSKTTPIMAALSSSGCARTHINPLTKFMSKPKCNDEKSRGPEWTDEQREEKHLAWETSDHHDTSTIDEKSRDNPASLYLPPSKLLFQSTFDEALDTACNQDKWLLVNMQCVDNFSSHMLNQHIWAEEAVSEIISTNFIFWHEYFDTPEGKMVARKYWLDSRTIVLLIDPMTGEAMCSWNGMVHRNDFVEVTYLP</sequence>
<dbReference type="SMART" id="SM00594">
    <property type="entry name" value="UAS"/>
    <property type="match status" value="1"/>
</dbReference>
<evidence type="ECO:0000256" key="7">
    <source>
        <dbReference type="SAM" id="MobiDB-lite"/>
    </source>
</evidence>